<comment type="caution">
    <text evidence="1">The sequence shown here is derived from an EMBL/GenBank/DDBJ whole genome shotgun (WGS) entry which is preliminary data.</text>
</comment>
<organism evidence="1 2">
    <name type="scientific">Actinoplanes aureus</name>
    <dbReference type="NCBI Taxonomy" id="2792083"/>
    <lineage>
        <taxon>Bacteria</taxon>
        <taxon>Bacillati</taxon>
        <taxon>Actinomycetota</taxon>
        <taxon>Actinomycetes</taxon>
        <taxon>Micromonosporales</taxon>
        <taxon>Micromonosporaceae</taxon>
        <taxon>Actinoplanes</taxon>
    </lineage>
</organism>
<proteinExistence type="predicted"/>
<dbReference type="AlphaFoldDB" id="A0A931CMR1"/>
<dbReference type="RefSeq" id="WP_196420921.1">
    <property type="nucleotide sequence ID" value="NZ_JADQTO010000056.1"/>
</dbReference>
<dbReference type="EMBL" id="JADQTO010000056">
    <property type="protein sequence ID" value="MBG0569178.1"/>
    <property type="molecule type" value="Genomic_DNA"/>
</dbReference>
<gene>
    <name evidence="1" type="ORF">I4J89_48000</name>
</gene>
<keyword evidence="2" id="KW-1185">Reference proteome</keyword>
<sequence>MSFDEGHTRRGARHDPRGVHQTIRAARAVVASYVRVLQEELDDDGEAFFQVEMLFADLDPAGSVPDRDLADAAIIYARSCADGHDHSKNIAWATYARDANERLRGPLHPRTVTAIAVLAEVYETRAITAACRRSQAGLYGQAAEVYRSLIDVYEQRCMPVAVDQARVRLAVCGHASGGCGEAIRTTGQCWQNWCRIPQRWPADGCEIAGRYTAMLRLCHRSDEADAVDVEARRFLGGDFRPGSSLFDLAAGDVSRRRHEPVCARNLRLDQL</sequence>
<accession>A0A931CMR1</accession>
<dbReference type="Proteomes" id="UP000598146">
    <property type="component" value="Unassembled WGS sequence"/>
</dbReference>
<name>A0A931CMR1_9ACTN</name>
<evidence type="ECO:0000313" key="1">
    <source>
        <dbReference type="EMBL" id="MBG0569178.1"/>
    </source>
</evidence>
<reference evidence="1" key="1">
    <citation type="submission" date="2020-11" db="EMBL/GenBank/DDBJ databases">
        <title>Isolation and identification of active actinomycetes.</title>
        <authorList>
            <person name="Sun X."/>
        </authorList>
    </citation>
    <scope>NUCLEOTIDE SEQUENCE</scope>
    <source>
        <strain evidence="1">NEAU-A11</strain>
    </source>
</reference>
<protein>
    <submittedName>
        <fullName evidence="1">Uncharacterized protein</fullName>
    </submittedName>
</protein>
<evidence type="ECO:0000313" key="2">
    <source>
        <dbReference type="Proteomes" id="UP000598146"/>
    </source>
</evidence>